<reference evidence="2 3" key="1">
    <citation type="submission" date="2018-05" db="EMBL/GenBank/DDBJ databases">
        <title>Genetic diversity of glacier-inhabiting Cryobacterium bacteria in China and description of Cryobacterium mengkeensis sp. nov. and Arthrobacter glacialis sp. nov.</title>
        <authorList>
            <person name="Liu Q."/>
            <person name="Xin Y.-H."/>
        </authorList>
    </citation>
    <scope>NUCLEOTIDE SEQUENCE [LARGE SCALE GENOMIC DNA]</scope>
    <source>
        <strain evidence="2 3">SK-1</strain>
    </source>
</reference>
<evidence type="ECO:0008006" key="4">
    <source>
        <dbReference type="Google" id="ProtNLM"/>
    </source>
</evidence>
<evidence type="ECO:0000313" key="3">
    <source>
        <dbReference type="Proteomes" id="UP000246722"/>
    </source>
</evidence>
<dbReference type="EMBL" id="QHLY01000009">
    <property type="protein sequence ID" value="PXA70018.1"/>
    <property type="molecule type" value="Genomic_DNA"/>
</dbReference>
<organism evidence="2 3">
    <name type="scientific">Cryobacterium arcticum</name>
    <dbReference type="NCBI Taxonomy" id="670052"/>
    <lineage>
        <taxon>Bacteria</taxon>
        <taxon>Bacillati</taxon>
        <taxon>Actinomycetota</taxon>
        <taxon>Actinomycetes</taxon>
        <taxon>Micrococcales</taxon>
        <taxon>Microbacteriaceae</taxon>
        <taxon>Cryobacterium</taxon>
    </lineage>
</organism>
<protein>
    <recommendedName>
        <fullName evidence="4">Helicase</fullName>
    </recommendedName>
</protein>
<accession>A0A317ZS46</accession>
<dbReference type="Proteomes" id="UP000246722">
    <property type="component" value="Unassembled WGS sequence"/>
</dbReference>
<evidence type="ECO:0000313" key="2">
    <source>
        <dbReference type="EMBL" id="PXA70018.1"/>
    </source>
</evidence>
<keyword evidence="1" id="KW-1133">Transmembrane helix</keyword>
<sequence length="129" mass="12596">MTGPNEWFGGAGAARRWAGAEHGSGSVLAIALLGAIATVTMVLLPVLGLLSVGQSVRSAADAAALAGADTASGLIPGVPCEAAQRAAELNAAHLSGCTIDRLNVTVTVARTAGGFTLLGRARAGPPDPG</sequence>
<gene>
    <name evidence="2" type="ORF">CTB96_08465</name>
</gene>
<keyword evidence="3" id="KW-1185">Reference proteome</keyword>
<dbReference type="InterPro" id="IPR021202">
    <property type="entry name" value="Rv3654c-like"/>
</dbReference>
<comment type="caution">
    <text evidence="2">The sequence shown here is derived from an EMBL/GenBank/DDBJ whole genome shotgun (WGS) entry which is preliminary data.</text>
</comment>
<evidence type="ECO:0000256" key="1">
    <source>
        <dbReference type="SAM" id="Phobius"/>
    </source>
</evidence>
<feature type="transmembrane region" description="Helical" evidence="1">
    <location>
        <begin position="27"/>
        <end position="50"/>
    </location>
</feature>
<name>A0A317ZS46_9MICO</name>
<keyword evidence="1" id="KW-0472">Membrane</keyword>
<dbReference type="RefSeq" id="WP_110126492.1">
    <property type="nucleotide sequence ID" value="NZ_QHLY01000009.1"/>
</dbReference>
<dbReference type="NCBIfam" id="TIGR03816">
    <property type="entry name" value="tadE_like_DECH"/>
    <property type="match status" value="1"/>
</dbReference>
<dbReference type="AlphaFoldDB" id="A0A317ZS46"/>
<proteinExistence type="predicted"/>
<keyword evidence="1" id="KW-0812">Transmembrane</keyword>